<dbReference type="GO" id="GO:0005516">
    <property type="term" value="F:calmodulin binding"/>
    <property type="evidence" value="ECO:0007669"/>
    <property type="project" value="UniProtKB-KW"/>
</dbReference>
<organism evidence="12 13">
    <name type="scientific">Allacma fusca</name>
    <dbReference type="NCBI Taxonomy" id="39272"/>
    <lineage>
        <taxon>Eukaryota</taxon>
        <taxon>Metazoa</taxon>
        <taxon>Ecdysozoa</taxon>
        <taxon>Arthropoda</taxon>
        <taxon>Hexapoda</taxon>
        <taxon>Collembola</taxon>
        <taxon>Symphypleona</taxon>
        <taxon>Sminthuridae</taxon>
        <taxon>Allacma</taxon>
    </lineage>
</organism>
<feature type="compositionally biased region" description="Low complexity" evidence="10">
    <location>
        <begin position="182"/>
        <end position="192"/>
    </location>
</feature>
<dbReference type="InterPro" id="IPR001680">
    <property type="entry name" value="WD40_rpt"/>
</dbReference>
<dbReference type="Pfam" id="PF08232">
    <property type="entry name" value="Striatin"/>
    <property type="match status" value="1"/>
</dbReference>
<evidence type="ECO:0000313" key="13">
    <source>
        <dbReference type="Proteomes" id="UP000708208"/>
    </source>
</evidence>
<dbReference type="PROSITE" id="PS50294">
    <property type="entry name" value="WD_REPEATS_REGION"/>
    <property type="match status" value="4"/>
</dbReference>
<feature type="region of interest" description="Disordered" evidence="10">
    <location>
        <begin position="179"/>
        <end position="211"/>
    </location>
</feature>
<keyword evidence="4" id="KW-0597">Phosphoprotein</keyword>
<evidence type="ECO:0000256" key="8">
    <source>
        <dbReference type="PROSITE-ProRule" id="PRU00221"/>
    </source>
</evidence>
<dbReference type="InterPro" id="IPR019775">
    <property type="entry name" value="WD40_repeat_CS"/>
</dbReference>
<keyword evidence="3" id="KW-0963">Cytoplasm</keyword>
<feature type="repeat" description="WD" evidence="8">
    <location>
        <begin position="346"/>
        <end position="387"/>
    </location>
</feature>
<feature type="region of interest" description="Disordered" evidence="10">
    <location>
        <begin position="1"/>
        <end position="31"/>
    </location>
</feature>
<reference evidence="12" key="1">
    <citation type="submission" date="2021-06" db="EMBL/GenBank/DDBJ databases">
        <authorList>
            <person name="Hodson N. C."/>
            <person name="Mongue J. A."/>
            <person name="Jaron S. K."/>
        </authorList>
    </citation>
    <scope>NUCLEOTIDE SEQUENCE</scope>
</reference>
<dbReference type="Pfam" id="PF00400">
    <property type="entry name" value="WD40"/>
    <property type="match status" value="6"/>
</dbReference>
<dbReference type="PROSITE" id="PS50082">
    <property type="entry name" value="WD_REPEATS_2"/>
    <property type="match status" value="5"/>
</dbReference>
<name>A0A8J2KZC2_9HEXA</name>
<feature type="compositionally biased region" description="Basic and acidic residues" evidence="10">
    <location>
        <begin position="193"/>
        <end position="203"/>
    </location>
</feature>
<keyword evidence="13" id="KW-1185">Reference proteome</keyword>
<evidence type="ECO:0000256" key="6">
    <source>
        <dbReference type="ARBA" id="ARBA00022860"/>
    </source>
</evidence>
<evidence type="ECO:0000256" key="5">
    <source>
        <dbReference type="ARBA" id="ARBA00022737"/>
    </source>
</evidence>
<keyword evidence="6" id="KW-0112">Calmodulin-binding</keyword>
<gene>
    <name evidence="12" type="ORF">AFUS01_LOCUS33778</name>
</gene>
<comment type="similarity">
    <text evidence="2">Belongs to the WD repeat striatin family.</text>
</comment>
<dbReference type="FunFam" id="1.20.5.300:FF:000001">
    <property type="entry name" value="striatin isoform X1"/>
    <property type="match status" value="1"/>
</dbReference>
<keyword evidence="5" id="KW-0677">Repeat</keyword>
<feature type="coiled-coil region" evidence="9">
    <location>
        <begin position="53"/>
        <end position="101"/>
    </location>
</feature>
<dbReference type="FunFam" id="2.130.10.10:FF:000498">
    <property type="entry name" value="Striatin 3"/>
    <property type="match status" value="1"/>
</dbReference>
<dbReference type="EMBL" id="CAJVCH010529903">
    <property type="protein sequence ID" value="CAG7823568.1"/>
    <property type="molecule type" value="Genomic_DNA"/>
</dbReference>
<dbReference type="SMART" id="SM00320">
    <property type="entry name" value="WD40"/>
    <property type="match status" value="7"/>
</dbReference>
<proteinExistence type="inferred from homology"/>
<evidence type="ECO:0000259" key="11">
    <source>
        <dbReference type="Pfam" id="PF08232"/>
    </source>
</evidence>
<dbReference type="PROSITE" id="PS00678">
    <property type="entry name" value="WD_REPEATS_1"/>
    <property type="match status" value="2"/>
</dbReference>
<evidence type="ECO:0000256" key="10">
    <source>
        <dbReference type="SAM" id="MobiDB-lite"/>
    </source>
</evidence>
<feature type="repeat" description="WD" evidence="8">
    <location>
        <begin position="399"/>
        <end position="432"/>
    </location>
</feature>
<feature type="repeat" description="WD" evidence="8">
    <location>
        <begin position="581"/>
        <end position="622"/>
    </location>
</feature>
<evidence type="ECO:0000256" key="9">
    <source>
        <dbReference type="SAM" id="Coils"/>
    </source>
</evidence>
<dbReference type="InterPro" id="IPR051488">
    <property type="entry name" value="WD_repeat_striatin"/>
</dbReference>
<evidence type="ECO:0000256" key="2">
    <source>
        <dbReference type="ARBA" id="ARBA00009616"/>
    </source>
</evidence>
<comment type="caution">
    <text evidence="12">The sequence shown here is derived from an EMBL/GenBank/DDBJ whole genome shotgun (WGS) entry which is preliminary data.</text>
</comment>
<dbReference type="PANTHER" id="PTHR15653">
    <property type="entry name" value="STRIATIN"/>
    <property type="match status" value="1"/>
</dbReference>
<keyword evidence="7 9" id="KW-0175">Coiled coil</keyword>
<dbReference type="PANTHER" id="PTHR15653:SF0">
    <property type="entry name" value="CONNECTOR OF KINASE TO AP-1, ISOFORM E"/>
    <property type="match status" value="1"/>
</dbReference>
<dbReference type="InterPro" id="IPR013258">
    <property type="entry name" value="Striatin_N"/>
</dbReference>
<sequence length="659" mass="73594">MRYPGAGGGNDEGGQSGAMVGGAKEQDQNKPRYSIPGILHFIQHEWARFEMERASWELERAELQARIAFLQGERKGQDNLKNDLVRRIKMLEYALKQERAKYHKLKYGTDPSGDLGKPPDLEPDPPELQNVTGNDDAITSQVSWRQGRQLLRQYLQEIGYTDTIIDVRSNRVRSLLGLETAENQQNQENGSSNEKRQATEPPRRAAPPAKKSLAEAMMIEAENAVMANFDFLSGGMDGMDDDDEIVDESDELDDELKQPRRSVRGMPADEVDAETEEVLNEFSFLGAEEAAAQDKSEEWSYTSGRADDVSLGELAQLTVNNDADINMDVTLDKEAFRKTWMAKYTLRSHFDGVKALAFHPVEPCLVTASEDHTLKLWNLQKTVSAKKNASLDVEPLYTFRSHTGPVLCLVMNATGEHMYSGSLDGTIKVWTLPNSNIDPYDSFDPGILTRTLSDHTDAVWNLSLHSHKTQLLSSSADGTVKLWDPSSKTPLLESYNTFQDGIPTAIDFVRDDPTHMVVAYDTQTVIYDLETKKQLLRFESESTGGVNRVVCHPTLALTITAHEDRHIRFWDNSTGKMVHAMVAHLDAVTSLALDPHGLYLLSGSHDCSVRVWNVESKQCLQEMTAHRKKFDEAIHDVAFHPSKPFIASAGADGLAKVYV</sequence>
<feature type="domain" description="Striatin N-terminal" evidence="11">
    <location>
        <begin position="35"/>
        <end position="165"/>
    </location>
</feature>
<keyword evidence="8" id="KW-0853">WD repeat</keyword>
<dbReference type="OrthoDB" id="727118at2759"/>
<evidence type="ECO:0000256" key="7">
    <source>
        <dbReference type="ARBA" id="ARBA00023054"/>
    </source>
</evidence>
<protein>
    <recommendedName>
        <fullName evidence="11">Striatin N-terminal domain-containing protein</fullName>
    </recommendedName>
</protein>
<evidence type="ECO:0000256" key="4">
    <source>
        <dbReference type="ARBA" id="ARBA00022553"/>
    </source>
</evidence>
<feature type="repeat" description="WD" evidence="8">
    <location>
        <begin position="539"/>
        <end position="580"/>
    </location>
</feature>
<dbReference type="GO" id="GO:0005737">
    <property type="term" value="C:cytoplasm"/>
    <property type="evidence" value="ECO:0007669"/>
    <property type="project" value="UniProtKB-SubCell"/>
</dbReference>
<accession>A0A8J2KZC2</accession>
<feature type="region of interest" description="Disordered" evidence="10">
    <location>
        <begin position="104"/>
        <end position="133"/>
    </location>
</feature>
<evidence type="ECO:0000256" key="3">
    <source>
        <dbReference type="ARBA" id="ARBA00022490"/>
    </source>
</evidence>
<comment type="subcellular location">
    <subcellularLocation>
        <location evidence="1">Cytoplasm</location>
    </subcellularLocation>
</comment>
<evidence type="ECO:0000256" key="1">
    <source>
        <dbReference type="ARBA" id="ARBA00004496"/>
    </source>
</evidence>
<feature type="repeat" description="WD" evidence="8">
    <location>
        <begin position="452"/>
        <end position="493"/>
    </location>
</feature>
<feature type="compositionally biased region" description="Gly residues" evidence="10">
    <location>
        <begin position="1"/>
        <end position="20"/>
    </location>
</feature>
<dbReference type="CDD" id="cd00200">
    <property type="entry name" value="WD40"/>
    <property type="match status" value="1"/>
</dbReference>
<dbReference type="Proteomes" id="UP000708208">
    <property type="component" value="Unassembled WGS sequence"/>
</dbReference>
<dbReference type="AlphaFoldDB" id="A0A8J2KZC2"/>
<evidence type="ECO:0000313" key="12">
    <source>
        <dbReference type="EMBL" id="CAG7823568.1"/>
    </source>
</evidence>